<name>A0A086ZLD5_9BIFI</name>
<dbReference type="Pfam" id="PF01782">
    <property type="entry name" value="RimM"/>
    <property type="match status" value="1"/>
</dbReference>
<dbReference type="Gene3D" id="2.30.30.240">
    <property type="entry name" value="PRC-barrel domain"/>
    <property type="match status" value="1"/>
</dbReference>
<evidence type="ECO:0000256" key="1">
    <source>
        <dbReference type="ARBA" id="ARBA00022490"/>
    </source>
</evidence>
<dbReference type="InterPro" id="IPR036976">
    <property type="entry name" value="RimM_N_sf"/>
</dbReference>
<accession>A0A086ZLD5</accession>
<comment type="domain">
    <text evidence="5">The PRC barrel domain binds ribosomal protein uS19.</text>
</comment>
<dbReference type="InterPro" id="IPR002676">
    <property type="entry name" value="RimM_N"/>
</dbReference>
<dbReference type="GO" id="GO:0005737">
    <property type="term" value="C:cytoplasm"/>
    <property type="evidence" value="ECO:0007669"/>
    <property type="project" value="UniProtKB-SubCell"/>
</dbReference>
<evidence type="ECO:0000313" key="8">
    <source>
        <dbReference type="EMBL" id="KFI47335.1"/>
    </source>
</evidence>
<dbReference type="InterPro" id="IPR009000">
    <property type="entry name" value="Transl_B-barrel_sf"/>
</dbReference>
<evidence type="ECO:0000256" key="3">
    <source>
        <dbReference type="ARBA" id="ARBA00022552"/>
    </source>
</evidence>
<dbReference type="EMBL" id="JGYQ01000013">
    <property type="protein sequence ID" value="KFI47335.1"/>
    <property type="molecule type" value="Genomic_DNA"/>
</dbReference>
<dbReference type="AlphaFoldDB" id="A0A086ZLD5"/>
<reference evidence="8 9" key="1">
    <citation type="submission" date="2014-03" db="EMBL/GenBank/DDBJ databases">
        <title>Genomics of Bifidobacteria.</title>
        <authorList>
            <person name="Ventura M."/>
            <person name="Milani C."/>
            <person name="Lugli G.A."/>
        </authorList>
    </citation>
    <scope>NUCLEOTIDE SEQUENCE [LARGE SCALE GENOMIC DNA]</scope>
    <source>
        <strain evidence="8 9">LMG 10736</strain>
    </source>
</reference>
<evidence type="ECO:0000313" key="9">
    <source>
        <dbReference type="Proteomes" id="UP000029093"/>
    </source>
</evidence>
<keyword evidence="3 5" id="KW-0698">rRNA processing</keyword>
<dbReference type="HAMAP" id="MF_00014">
    <property type="entry name" value="Ribosome_mat_RimM"/>
    <property type="match status" value="1"/>
</dbReference>
<keyword evidence="1 5" id="KW-0963">Cytoplasm</keyword>
<evidence type="ECO:0000259" key="6">
    <source>
        <dbReference type="Pfam" id="PF01782"/>
    </source>
</evidence>
<dbReference type="Proteomes" id="UP000029093">
    <property type="component" value="Unassembled WGS sequence"/>
</dbReference>
<keyword evidence="9" id="KW-1185">Reference proteome</keyword>
<feature type="domain" description="RimM N-terminal" evidence="6">
    <location>
        <begin position="22"/>
        <end position="100"/>
    </location>
</feature>
<dbReference type="GO" id="GO:0006364">
    <property type="term" value="P:rRNA processing"/>
    <property type="evidence" value="ECO:0007669"/>
    <property type="project" value="UniProtKB-UniRule"/>
</dbReference>
<sequence>MSESVVRQQHSDDPQQRELLRVCRIGRAQGLKGEVTVQVFTDEPDYRFEPGSVLYTRDGEQEFEVAHSRTFKNRWIIHFEGVDDRDAAEALNGTVLYGEADDPEDMLEEDAWYPKDLVGLEARFADGNTLGAPDGQTVGKVVDVIEGAQYLLKIRLAKPVEGETSTLVPFVDQLVPDIDLEDGYLTLDPPGGLIPGW</sequence>
<dbReference type="Pfam" id="PF24986">
    <property type="entry name" value="PRC_RimM"/>
    <property type="match status" value="1"/>
</dbReference>
<dbReference type="GO" id="GO:0005840">
    <property type="term" value="C:ribosome"/>
    <property type="evidence" value="ECO:0007669"/>
    <property type="project" value="InterPro"/>
</dbReference>
<protein>
    <recommendedName>
        <fullName evidence="5">Ribosome maturation factor RimM</fullName>
    </recommendedName>
</protein>
<comment type="function">
    <text evidence="5">An accessory protein needed during the final step in the assembly of 30S ribosomal subunit, possibly for assembly of the head region. Essential for efficient processing of 16S rRNA. May be needed both before and after RbfA during the maturation of 16S rRNA. It has affinity for free ribosomal 30S subunits but not for 70S ribosomes.</text>
</comment>
<comment type="caution">
    <text evidence="8">The sequence shown here is derived from an EMBL/GenBank/DDBJ whole genome shotgun (WGS) entry which is preliminary data.</text>
</comment>
<proteinExistence type="inferred from homology"/>
<dbReference type="InterPro" id="IPR011961">
    <property type="entry name" value="RimM"/>
</dbReference>
<evidence type="ECO:0000259" key="7">
    <source>
        <dbReference type="Pfam" id="PF24986"/>
    </source>
</evidence>
<dbReference type="Gene3D" id="2.40.30.60">
    <property type="entry name" value="RimM"/>
    <property type="match status" value="1"/>
</dbReference>
<feature type="domain" description="Ribosome maturation factor RimM PRC barrel" evidence="7">
    <location>
        <begin position="116"/>
        <end position="193"/>
    </location>
</feature>
<dbReference type="SUPFAM" id="SSF50346">
    <property type="entry name" value="PRC-barrel domain"/>
    <property type="match status" value="1"/>
</dbReference>
<dbReference type="NCBIfam" id="TIGR02273">
    <property type="entry name" value="16S_RimM"/>
    <property type="match status" value="1"/>
</dbReference>
<gene>
    <name evidence="5" type="primary">rimM</name>
    <name evidence="8" type="ORF">BBOU_0882</name>
</gene>
<dbReference type="GO" id="GO:0043022">
    <property type="term" value="F:ribosome binding"/>
    <property type="evidence" value="ECO:0007669"/>
    <property type="project" value="InterPro"/>
</dbReference>
<organism evidence="8 9">
    <name type="scientific">Bifidobacterium boum</name>
    <dbReference type="NCBI Taxonomy" id="78343"/>
    <lineage>
        <taxon>Bacteria</taxon>
        <taxon>Bacillati</taxon>
        <taxon>Actinomycetota</taxon>
        <taxon>Actinomycetes</taxon>
        <taxon>Bifidobacteriales</taxon>
        <taxon>Bifidobacteriaceae</taxon>
        <taxon>Bifidobacterium</taxon>
    </lineage>
</organism>
<comment type="subcellular location">
    <subcellularLocation>
        <location evidence="5">Cytoplasm</location>
    </subcellularLocation>
</comment>
<dbReference type="SUPFAM" id="SSF50447">
    <property type="entry name" value="Translation proteins"/>
    <property type="match status" value="1"/>
</dbReference>
<dbReference type="InterPro" id="IPR056792">
    <property type="entry name" value="PRC_RimM"/>
</dbReference>
<keyword evidence="4 5" id="KW-0143">Chaperone</keyword>
<keyword evidence="2 5" id="KW-0690">Ribosome biogenesis</keyword>
<comment type="subunit">
    <text evidence="5">Binds ribosomal protein uS19.</text>
</comment>
<comment type="similarity">
    <text evidence="5">Belongs to the RimM family.</text>
</comment>
<dbReference type="InterPro" id="IPR011033">
    <property type="entry name" value="PRC_barrel-like_sf"/>
</dbReference>
<dbReference type="GO" id="GO:0042274">
    <property type="term" value="P:ribosomal small subunit biogenesis"/>
    <property type="evidence" value="ECO:0007669"/>
    <property type="project" value="UniProtKB-UniRule"/>
</dbReference>
<evidence type="ECO:0000256" key="2">
    <source>
        <dbReference type="ARBA" id="ARBA00022517"/>
    </source>
</evidence>
<dbReference type="PANTHER" id="PTHR33692:SF1">
    <property type="entry name" value="RIBOSOME MATURATION FACTOR RIMM"/>
    <property type="match status" value="1"/>
</dbReference>
<evidence type="ECO:0000256" key="5">
    <source>
        <dbReference type="HAMAP-Rule" id="MF_00014"/>
    </source>
</evidence>
<dbReference type="PANTHER" id="PTHR33692">
    <property type="entry name" value="RIBOSOME MATURATION FACTOR RIMM"/>
    <property type="match status" value="1"/>
</dbReference>
<evidence type="ECO:0000256" key="4">
    <source>
        <dbReference type="ARBA" id="ARBA00023186"/>
    </source>
</evidence>